<feature type="compositionally biased region" description="Low complexity" evidence="1">
    <location>
        <begin position="408"/>
        <end position="418"/>
    </location>
</feature>
<feature type="region of interest" description="Disordered" evidence="1">
    <location>
        <begin position="101"/>
        <end position="129"/>
    </location>
</feature>
<dbReference type="Proteomes" id="UP000650467">
    <property type="component" value="Unassembled WGS sequence"/>
</dbReference>
<feature type="compositionally biased region" description="Low complexity" evidence="1">
    <location>
        <begin position="70"/>
        <end position="88"/>
    </location>
</feature>
<feature type="region of interest" description="Disordered" evidence="1">
    <location>
        <begin position="41"/>
        <end position="88"/>
    </location>
</feature>
<dbReference type="OrthoDB" id="524569at2759"/>
<evidence type="ECO:0000256" key="1">
    <source>
        <dbReference type="SAM" id="MobiDB-lite"/>
    </source>
</evidence>
<organism evidence="2 3">
    <name type="scientific">Chlamydomonas incerta</name>
    <dbReference type="NCBI Taxonomy" id="51695"/>
    <lineage>
        <taxon>Eukaryota</taxon>
        <taxon>Viridiplantae</taxon>
        <taxon>Chlorophyta</taxon>
        <taxon>core chlorophytes</taxon>
        <taxon>Chlorophyceae</taxon>
        <taxon>CS clade</taxon>
        <taxon>Chlamydomonadales</taxon>
        <taxon>Chlamydomonadaceae</taxon>
        <taxon>Chlamydomonas</taxon>
    </lineage>
</organism>
<feature type="region of interest" description="Disordered" evidence="1">
    <location>
        <begin position="1"/>
        <end position="21"/>
    </location>
</feature>
<proteinExistence type="predicted"/>
<evidence type="ECO:0008006" key="4">
    <source>
        <dbReference type="Google" id="ProtNLM"/>
    </source>
</evidence>
<evidence type="ECO:0000313" key="2">
    <source>
        <dbReference type="EMBL" id="KAG2443459.1"/>
    </source>
</evidence>
<dbReference type="EMBL" id="JAEHOC010000003">
    <property type="protein sequence ID" value="KAG2443459.1"/>
    <property type="molecule type" value="Genomic_DNA"/>
</dbReference>
<feature type="compositionally biased region" description="Basic and acidic residues" evidence="1">
    <location>
        <begin position="388"/>
        <end position="399"/>
    </location>
</feature>
<feature type="compositionally biased region" description="Low complexity" evidence="1">
    <location>
        <begin position="445"/>
        <end position="454"/>
    </location>
</feature>
<accession>A0A835W9P7</accession>
<feature type="compositionally biased region" description="Gly residues" evidence="1">
    <location>
        <begin position="455"/>
        <end position="464"/>
    </location>
</feature>
<feature type="compositionally biased region" description="Low complexity" evidence="1">
    <location>
        <begin position="577"/>
        <end position="586"/>
    </location>
</feature>
<name>A0A835W9P7_CHLIN</name>
<comment type="caution">
    <text evidence="2">The sequence shown here is derived from an EMBL/GenBank/DDBJ whole genome shotgun (WGS) entry which is preliminary data.</text>
</comment>
<protein>
    <recommendedName>
        <fullName evidence="4">O-fucosyltransferase family protein</fullName>
    </recommendedName>
</protein>
<feature type="region of interest" description="Disordered" evidence="1">
    <location>
        <begin position="384"/>
        <end position="464"/>
    </location>
</feature>
<keyword evidence="3" id="KW-1185">Reference proteome</keyword>
<feature type="region of interest" description="Disordered" evidence="1">
    <location>
        <begin position="996"/>
        <end position="1094"/>
    </location>
</feature>
<evidence type="ECO:0000313" key="3">
    <source>
        <dbReference type="Proteomes" id="UP000650467"/>
    </source>
</evidence>
<reference evidence="2" key="1">
    <citation type="journal article" date="2020" name="bioRxiv">
        <title>Comparative genomics of Chlamydomonas.</title>
        <authorList>
            <person name="Craig R.J."/>
            <person name="Hasan A.R."/>
            <person name="Ness R.W."/>
            <person name="Keightley P.D."/>
        </authorList>
    </citation>
    <scope>NUCLEOTIDE SEQUENCE</scope>
    <source>
        <strain evidence="2">SAG 7.73</strain>
    </source>
</reference>
<sequence length="1161" mass="114951">MILGPGGDGSDDDESLDSEFGKATGVSASAAAIADAAGSCYGGAGGGPSPRGLNAIRTRPAATSTPNLFLPPSCLSPSSPRNAATAATAAAAGAYERKASGSLGSASRGSPMPPAGGVGGGAEGSRAESLMSQLRAFQRAGAAGSGSPGSMTGTLESSLRASSFLIPGSEGGSVRGGRLYGPAAAAGCASGGGGLMPSLHSSKEGGLGRPQHSRLVALDWSTLRSPTSPLSPAAAAVGSGGGTPMQSCGLEPSVRKGRTPGISMSMSGGSGFGLGELGPAPLPAVGRLGGAAAAGGSGGTSLVGRAASSSTVIAVSGLAAAGVSGLSEMPARSARAAGVCAAELGLTTSGPAAVLTSVGSPVPSLSPLGAAAAAGGGAGGALGGGVDKSVRRPRADAEGSARGGGVFLAGSSGASSAVVPPPPPGPSSRAAADVSIRAGTRGPPASSTGSVGNSSGAGGGAGAGAAVGSTWMVAPDTSVRGGGGGGGGGASSRMAMLSSGQLSLGGDPFAEGGSAGPGCQTSAAAMFKAITGAAVAGRASSSAVPDSYGSPRLSQAPSGSSPSSSMKLPRIGGSGGAAAAAGSSSTSGGGGGGGSTLAVRRGSSTMFSIPAGPGAPGGAATDVIGAASDRFPRDELFLLGSSASSAEDGRSEHNQLGRTRLLAASGGSDSSSGFELPPCTGELRDPIHGCWLHDYVAWHKANRGKPDAKYLIWICYGPGGPGASRARTANVYGDNCAGLGDRMRGIQYLTRVAAYTKRVLLVYQESPAPMERFLYPALIDWRLTPDLQIDPELDIVKRAKHYRIAAVGRNRLRDDMASGAFHNLTARVVTVSTNKPAHTGGSGLIPRLSPNGTAVGILARALFRLSPEVEKATDDALLGLGIQPGQPYVAAHLRLGGLSGEQFLLGRFSHTPPQILAAAAACAANLTRVYGHVRPAAAADARAADAAAAAAAAAGADMPYVLVTDNHELRAAVSEGKLRPWVTPELQPAHFMMSELPRPEQQQQQQPGKRRSARQQHEHSYGEVQAIQEDGDGASEQRSMRRRLLTDEPRHRGRRRKRGDGAVDLDGAAGAGGARSGLSVGSTEGAGRMVSRRKLDKRTLDKRIAAALEQVARLQILNMADLGILMRASCVLISPSGFSIQAHLLSGQRCAMRLQDCPGAT</sequence>
<dbReference type="AlphaFoldDB" id="A0A835W9P7"/>
<gene>
    <name evidence="2" type="ORF">HXX76_001816</name>
</gene>
<feature type="region of interest" description="Disordered" evidence="1">
    <location>
        <begin position="541"/>
        <end position="599"/>
    </location>
</feature>
<feature type="compositionally biased region" description="Low complexity" evidence="1">
    <location>
        <begin position="101"/>
        <end position="110"/>
    </location>
</feature>